<dbReference type="AlphaFoldDB" id="A0A7H8R1D4"/>
<keyword evidence="1" id="KW-0479">Metal-binding</keyword>
<dbReference type="SUPFAM" id="SSF57701">
    <property type="entry name" value="Zn2/Cys6 DNA-binding domain"/>
    <property type="match status" value="1"/>
</dbReference>
<gene>
    <name evidence="9" type="ORF">TRUGW13939_05830</name>
</gene>
<dbReference type="GeneID" id="55993327"/>
<evidence type="ECO:0000256" key="2">
    <source>
        <dbReference type="ARBA" id="ARBA00022833"/>
    </source>
</evidence>
<dbReference type="GO" id="GO:0000981">
    <property type="term" value="F:DNA-binding transcription factor activity, RNA polymerase II-specific"/>
    <property type="evidence" value="ECO:0007669"/>
    <property type="project" value="InterPro"/>
</dbReference>
<dbReference type="GO" id="GO:0003677">
    <property type="term" value="F:DNA binding"/>
    <property type="evidence" value="ECO:0007669"/>
    <property type="project" value="UniProtKB-KW"/>
</dbReference>
<dbReference type="InterPro" id="IPR007219">
    <property type="entry name" value="XnlR_reg_dom"/>
</dbReference>
<evidence type="ECO:0000256" key="6">
    <source>
        <dbReference type="ARBA" id="ARBA00023242"/>
    </source>
</evidence>
<evidence type="ECO:0000259" key="8">
    <source>
        <dbReference type="PROSITE" id="PS50048"/>
    </source>
</evidence>
<evidence type="ECO:0000256" key="4">
    <source>
        <dbReference type="ARBA" id="ARBA00023125"/>
    </source>
</evidence>
<evidence type="ECO:0000256" key="3">
    <source>
        <dbReference type="ARBA" id="ARBA00023015"/>
    </source>
</evidence>
<dbReference type="EMBL" id="CP055900">
    <property type="protein sequence ID" value="QKX58703.1"/>
    <property type="molecule type" value="Genomic_DNA"/>
</dbReference>
<proteinExistence type="predicted"/>
<dbReference type="SMART" id="SM00066">
    <property type="entry name" value="GAL4"/>
    <property type="match status" value="1"/>
</dbReference>
<dbReference type="InterPro" id="IPR001138">
    <property type="entry name" value="Zn2Cys6_DnaBD"/>
</dbReference>
<feature type="compositionally biased region" description="Polar residues" evidence="7">
    <location>
        <begin position="591"/>
        <end position="600"/>
    </location>
</feature>
<dbReference type="InterPro" id="IPR036864">
    <property type="entry name" value="Zn2-C6_fun-type_DNA-bd_sf"/>
</dbReference>
<feature type="region of interest" description="Disordered" evidence="7">
    <location>
        <begin position="575"/>
        <end position="602"/>
    </location>
</feature>
<keyword evidence="3" id="KW-0805">Transcription regulation</keyword>
<dbReference type="Pfam" id="PF00172">
    <property type="entry name" value="Zn_clus"/>
    <property type="match status" value="1"/>
</dbReference>
<dbReference type="InterPro" id="IPR052073">
    <property type="entry name" value="Amide_Lactam_Regulators"/>
</dbReference>
<reference evidence="10" key="1">
    <citation type="submission" date="2020-06" db="EMBL/GenBank/DDBJ databases">
        <title>A chromosome-scale genome assembly of Talaromyces rugulosus W13939.</title>
        <authorList>
            <person name="Wang B."/>
            <person name="Guo L."/>
            <person name="Ye K."/>
            <person name="Wang L."/>
        </authorList>
    </citation>
    <scope>NUCLEOTIDE SEQUENCE [LARGE SCALE GENOMIC DNA]</scope>
    <source>
        <strain evidence="10">W13939</strain>
    </source>
</reference>
<accession>A0A7H8R1D4</accession>
<keyword evidence="10" id="KW-1185">Reference proteome</keyword>
<organism evidence="9 10">
    <name type="scientific">Talaromyces rugulosus</name>
    <name type="common">Penicillium rugulosum</name>
    <dbReference type="NCBI Taxonomy" id="121627"/>
    <lineage>
        <taxon>Eukaryota</taxon>
        <taxon>Fungi</taxon>
        <taxon>Dikarya</taxon>
        <taxon>Ascomycota</taxon>
        <taxon>Pezizomycotina</taxon>
        <taxon>Eurotiomycetes</taxon>
        <taxon>Eurotiomycetidae</taxon>
        <taxon>Eurotiales</taxon>
        <taxon>Trichocomaceae</taxon>
        <taxon>Talaromyces</taxon>
        <taxon>Talaromyces sect. Islandici</taxon>
    </lineage>
</organism>
<feature type="domain" description="Zn(2)-C6 fungal-type" evidence="8">
    <location>
        <begin position="17"/>
        <end position="48"/>
    </location>
</feature>
<sequence>MASPGKGLSARRRISIACRRCNSKKVRCNAQKDRPCSRCASRGFECVLIDSQRGKYARRRTGGSHVNDQRSPITASDAQYRDDAFPASNQYMHTASSLEEFDAGQGTRTQDSPAMLYAQVAEHGIDQVQRPITRSAKTYFLGEAFSLTYVVNEVLAPFLRGPNPQYQRRLHYPISEASSFTKTQTGNPSWQQAILLQERRIYRVLAQEHTAGLLSFYFKWFHPAFPIIDKEQFTRQVEDGESSLLILNAALMIAVTICPEADLVSAGLPDRYAAREIFYRQAKLLYDEDADVDKINIVVGTFLLSFWWGGPDESKDSWHWLGISVSQAQSLGMHRSTLRSGMDRERSRKWRRIWWSIRIRESLVSGSIGRPQRFTEKDSDVEMLEPQDIIGGDVQKDYICQMARLCRIHRTSLEDALEVFQKNIPPILQYHTSGPGSEQRLWSAMLAMALNYTAILLCRPARSIYGEDQIEPWGNRTRAFRAANDVSRVMEDLLTDSMGQVCQIHTIPALFNALAIHLSTICTSSSVERELAENRVRVCMFGLESLQQSWPVGSWVLLMFRTVIRMLQKKYRENQQVNPAKGRSGEISNLHLGTQSSRNNLPRRDVNVDLRPVGNASPVSNSTERSHLQGYGDINLDLLQNSLAHGTNMEEIPIDDWTFLQSLFDINPHQANQPDLDGFFEPLNIPAFGNP</sequence>
<dbReference type="PANTHER" id="PTHR47171:SF1">
    <property type="entry name" value="ZN(II)2CYS6 TRANSCRIPTION FACTOR (EUROFUNG)"/>
    <property type="match status" value="1"/>
</dbReference>
<evidence type="ECO:0000256" key="7">
    <source>
        <dbReference type="SAM" id="MobiDB-lite"/>
    </source>
</evidence>
<name>A0A7H8R1D4_TALRU</name>
<dbReference type="Gene3D" id="4.10.240.10">
    <property type="entry name" value="Zn(2)-C6 fungal-type DNA-binding domain"/>
    <property type="match status" value="1"/>
</dbReference>
<dbReference type="PROSITE" id="PS50048">
    <property type="entry name" value="ZN2_CY6_FUNGAL_2"/>
    <property type="match status" value="1"/>
</dbReference>
<dbReference type="GO" id="GO:0008270">
    <property type="term" value="F:zinc ion binding"/>
    <property type="evidence" value="ECO:0007669"/>
    <property type="project" value="InterPro"/>
</dbReference>
<keyword evidence="6" id="KW-0539">Nucleus</keyword>
<dbReference type="GO" id="GO:0006351">
    <property type="term" value="P:DNA-templated transcription"/>
    <property type="evidence" value="ECO:0007669"/>
    <property type="project" value="InterPro"/>
</dbReference>
<dbReference type="RefSeq" id="XP_035344881.1">
    <property type="nucleotide sequence ID" value="XM_035488988.1"/>
</dbReference>
<evidence type="ECO:0000256" key="1">
    <source>
        <dbReference type="ARBA" id="ARBA00022723"/>
    </source>
</evidence>
<evidence type="ECO:0000313" key="10">
    <source>
        <dbReference type="Proteomes" id="UP000509510"/>
    </source>
</evidence>
<dbReference type="CDD" id="cd00067">
    <property type="entry name" value="GAL4"/>
    <property type="match status" value="1"/>
</dbReference>
<dbReference type="SMART" id="SM00906">
    <property type="entry name" value="Fungal_trans"/>
    <property type="match status" value="1"/>
</dbReference>
<dbReference type="Pfam" id="PF04082">
    <property type="entry name" value="Fungal_trans"/>
    <property type="match status" value="1"/>
</dbReference>
<keyword evidence="5" id="KW-0804">Transcription</keyword>
<keyword evidence="4" id="KW-0238">DNA-binding</keyword>
<protein>
    <recommendedName>
        <fullName evidence="8">Zn(2)-C6 fungal-type domain-containing protein</fullName>
    </recommendedName>
</protein>
<dbReference type="Proteomes" id="UP000509510">
    <property type="component" value="Chromosome III"/>
</dbReference>
<dbReference type="CDD" id="cd12148">
    <property type="entry name" value="fungal_TF_MHR"/>
    <property type="match status" value="1"/>
</dbReference>
<dbReference type="KEGG" id="trg:TRUGW13939_05830"/>
<evidence type="ECO:0000256" key="5">
    <source>
        <dbReference type="ARBA" id="ARBA00023163"/>
    </source>
</evidence>
<dbReference type="OrthoDB" id="5121955at2759"/>
<keyword evidence="2" id="KW-0862">Zinc</keyword>
<evidence type="ECO:0000313" key="9">
    <source>
        <dbReference type="EMBL" id="QKX58703.1"/>
    </source>
</evidence>
<dbReference type="PANTHER" id="PTHR47171">
    <property type="entry name" value="FARA-RELATED"/>
    <property type="match status" value="1"/>
</dbReference>